<keyword evidence="3" id="KW-1185">Reference proteome</keyword>
<organism evidence="2 3">
    <name type="scientific">Exobacillus caeni</name>
    <dbReference type="NCBI Taxonomy" id="2574798"/>
    <lineage>
        <taxon>Bacteria</taxon>
        <taxon>Bacillati</taxon>
        <taxon>Bacillota</taxon>
        <taxon>Bacilli</taxon>
        <taxon>Bacillales</taxon>
        <taxon>Guptibacillaceae</taxon>
        <taxon>Exobacillus</taxon>
    </lineage>
</organism>
<proteinExistence type="predicted"/>
<dbReference type="PANTHER" id="PTHR43032:SF4">
    <property type="entry name" value="OXIDOREDUCTASE MOLYBDOPTERIN-BINDING DOMAIN-CONTAINING PROTEIN"/>
    <property type="match status" value="1"/>
</dbReference>
<dbReference type="RefSeq" id="WP_138126924.1">
    <property type="nucleotide sequence ID" value="NZ_SWLG01000008.1"/>
</dbReference>
<dbReference type="Proteomes" id="UP000308230">
    <property type="component" value="Unassembled WGS sequence"/>
</dbReference>
<evidence type="ECO:0000313" key="3">
    <source>
        <dbReference type="Proteomes" id="UP000308230"/>
    </source>
</evidence>
<dbReference type="InterPro" id="IPR036374">
    <property type="entry name" value="OxRdtase_Mopterin-bd_sf"/>
</dbReference>
<dbReference type="PANTHER" id="PTHR43032">
    <property type="entry name" value="PROTEIN-METHIONINE-SULFOXIDE REDUCTASE"/>
    <property type="match status" value="1"/>
</dbReference>
<dbReference type="EMBL" id="SWLG01000008">
    <property type="protein sequence ID" value="TLS36768.1"/>
    <property type="molecule type" value="Genomic_DNA"/>
</dbReference>
<dbReference type="OrthoDB" id="9778777at2"/>
<gene>
    <name evidence="2" type="ORF">FCL54_12460</name>
</gene>
<evidence type="ECO:0000259" key="1">
    <source>
        <dbReference type="Pfam" id="PF00174"/>
    </source>
</evidence>
<reference evidence="2 3" key="1">
    <citation type="submission" date="2019-04" db="EMBL/GenBank/DDBJ databases">
        <title>Bacillus caeni sp. nov., a bacterium isolated from mangrove sediment.</title>
        <authorList>
            <person name="Huang H."/>
            <person name="Mo K."/>
            <person name="Hu Y."/>
        </authorList>
    </citation>
    <scope>NUCLEOTIDE SEQUENCE [LARGE SCALE GENOMIC DNA]</scope>
    <source>
        <strain evidence="2 3">HB172195</strain>
    </source>
</reference>
<accession>A0A5R9F547</accession>
<feature type="domain" description="Oxidoreductase molybdopterin-binding" evidence="1">
    <location>
        <begin position="21"/>
        <end position="178"/>
    </location>
</feature>
<dbReference type="InterPro" id="IPR000572">
    <property type="entry name" value="OxRdtase_Mopterin-bd_dom"/>
</dbReference>
<evidence type="ECO:0000313" key="2">
    <source>
        <dbReference type="EMBL" id="TLS36768.1"/>
    </source>
</evidence>
<dbReference type="SUPFAM" id="SSF56524">
    <property type="entry name" value="Oxidoreductase molybdopterin-binding domain"/>
    <property type="match status" value="1"/>
</dbReference>
<sequence>MGNKLPPGQFETKKWPVLHQGDVYKFDEEIWNFKLFGAVKEGRSLSFSEVMNLPKTISTIDMHCVTTWSKFGTSFEGIALRELVNLVELDKNVKYVKIYGYYDGDRFGYSANLPLDGLLGDDALFVFRWKDEENDWQDITPKHGYPLRFIPPESFYLWKGSKWASGIEFMKEDDAGFWEELGYSMTANPFKEERYRWD</sequence>
<dbReference type="AlphaFoldDB" id="A0A5R9F547"/>
<dbReference type="Pfam" id="PF00174">
    <property type="entry name" value="Oxidored_molyb"/>
    <property type="match status" value="1"/>
</dbReference>
<name>A0A5R9F547_9BACL</name>
<protein>
    <submittedName>
        <fullName evidence="2">Sulfite oxidase-like oxidoreductase</fullName>
    </submittedName>
</protein>
<dbReference type="Gene3D" id="3.90.420.10">
    <property type="entry name" value="Oxidoreductase, molybdopterin-binding domain"/>
    <property type="match status" value="1"/>
</dbReference>
<comment type="caution">
    <text evidence="2">The sequence shown here is derived from an EMBL/GenBank/DDBJ whole genome shotgun (WGS) entry which is preliminary data.</text>
</comment>